<dbReference type="InterPro" id="IPR032466">
    <property type="entry name" value="Metal_Hydrolase"/>
</dbReference>
<dbReference type="Gene3D" id="3.20.20.140">
    <property type="entry name" value="Metal-dependent hydrolases"/>
    <property type="match status" value="1"/>
</dbReference>
<dbReference type="PANTHER" id="PTHR11113:SF14">
    <property type="entry name" value="N-ACETYLGLUCOSAMINE-6-PHOSPHATE DEACETYLASE"/>
    <property type="match status" value="1"/>
</dbReference>
<dbReference type="PIRSF" id="PIRSF038994">
    <property type="entry name" value="NagA"/>
    <property type="match status" value="1"/>
</dbReference>
<dbReference type="RefSeq" id="WP_344801993.1">
    <property type="nucleotide sequence ID" value="NZ_BAABAB010000006.1"/>
</dbReference>
<dbReference type="PANTHER" id="PTHR11113">
    <property type="entry name" value="N-ACETYLGLUCOSAMINE-6-PHOSPHATE DEACETYLASE"/>
    <property type="match status" value="1"/>
</dbReference>
<feature type="domain" description="Amidohydrolase-related" evidence="6">
    <location>
        <begin position="59"/>
        <end position="386"/>
    </location>
</feature>
<evidence type="ECO:0000256" key="3">
    <source>
        <dbReference type="ARBA" id="ARBA00022801"/>
    </source>
</evidence>
<dbReference type="InterPro" id="IPR006680">
    <property type="entry name" value="Amidohydro-rel"/>
</dbReference>
<evidence type="ECO:0000313" key="8">
    <source>
        <dbReference type="Proteomes" id="UP001501490"/>
    </source>
</evidence>
<evidence type="ECO:0000313" key="7">
    <source>
        <dbReference type="EMBL" id="GAA3610349.1"/>
    </source>
</evidence>
<organism evidence="7 8">
    <name type="scientific">Microlunatus ginsengisoli</name>
    <dbReference type="NCBI Taxonomy" id="363863"/>
    <lineage>
        <taxon>Bacteria</taxon>
        <taxon>Bacillati</taxon>
        <taxon>Actinomycetota</taxon>
        <taxon>Actinomycetes</taxon>
        <taxon>Propionibacteriales</taxon>
        <taxon>Propionibacteriaceae</taxon>
        <taxon>Microlunatus</taxon>
    </lineage>
</organism>
<dbReference type="Pfam" id="PF01979">
    <property type="entry name" value="Amidohydro_1"/>
    <property type="match status" value="1"/>
</dbReference>
<dbReference type="NCBIfam" id="TIGR00221">
    <property type="entry name" value="nagA"/>
    <property type="match status" value="1"/>
</dbReference>
<dbReference type="CDD" id="cd00854">
    <property type="entry name" value="NagA"/>
    <property type="match status" value="1"/>
</dbReference>
<accession>A0ABP6ZKI5</accession>
<keyword evidence="2" id="KW-0479">Metal-binding</keyword>
<evidence type="ECO:0000256" key="4">
    <source>
        <dbReference type="ARBA" id="ARBA00023277"/>
    </source>
</evidence>
<dbReference type="Gene3D" id="2.30.40.10">
    <property type="entry name" value="Urease, subunit C, domain 1"/>
    <property type="match status" value="1"/>
</dbReference>
<dbReference type="EMBL" id="BAABAB010000006">
    <property type="protein sequence ID" value="GAA3610349.1"/>
    <property type="molecule type" value="Genomic_DNA"/>
</dbReference>
<evidence type="ECO:0000256" key="1">
    <source>
        <dbReference type="ARBA" id="ARBA00010716"/>
    </source>
</evidence>
<dbReference type="SUPFAM" id="SSF51338">
    <property type="entry name" value="Composite domain of metallo-dependent hydrolases"/>
    <property type="match status" value="1"/>
</dbReference>
<name>A0ABP6ZKI5_9ACTN</name>
<dbReference type="Proteomes" id="UP001501490">
    <property type="component" value="Unassembled WGS sequence"/>
</dbReference>
<dbReference type="InterPro" id="IPR003764">
    <property type="entry name" value="GlcNAc_6-P_deAcase"/>
</dbReference>
<evidence type="ECO:0000256" key="5">
    <source>
        <dbReference type="PIRNR" id="PIRNR038994"/>
    </source>
</evidence>
<protein>
    <submittedName>
        <fullName evidence="7">N-acetylglucosamine-6-phosphate deacetylase</fullName>
    </submittedName>
</protein>
<keyword evidence="4 5" id="KW-0119">Carbohydrate metabolism</keyword>
<sequence>MSQEQRLVVDRVVTPDGVVDDARVLVADGQVVAVEPTAATNERDVAADGGPEHRLAGWLVPGFVDIHCHGGGGADLASADPDEIRRAIAFHRKHGTTTSYASLVSARPERLEAQIAALVPLVEAGELAGIHLEGPYLSPLHRGAHDPDTLATPTSDGIARLLDAGRGHIRMVTLAPELSGGLAAVEQLVAAGVTVAFGHSDADELMLREALAAGATVATHLFNAMRPIHHREPGPVPRLLTDDRVTVELICDGFHLHPDVIAMAIEVAGPERAALVTDAMLAAGVADGDYQLGGLDVAVTDGQARLVEPDGSLGSIAGSTLTMAAAFEQVVAVGVAIPDAARMGAGTPARSQGLDGVGEIRPGARADFCLVDDAGRLQRVMRAGSWL</sequence>
<evidence type="ECO:0000259" key="6">
    <source>
        <dbReference type="Pfam" id="PF01979"/>
    </source>
</evidence>
<keyword evidence="8" id="KW-1185">Reference proteome</keyword>
<comment type="similarity">
    <text evidence="1 5">Belongs to the metallo-dependent hydrolases superfamily. NagA family.</text>
</comment>
<keyword evidence="3 5" id="KW-0378">Hydrolase</keyword>
<comment type="caution">
    <text evidence="7">The sequence shown here is derived from an EMBL/GenBank/DDBJ whole genome shotgun (WGS) entry which is preliminary data.</text>
</comment>
<proteinExistence type="inferred from homology"/>
<dbReference type="SUPFAM" id="SSF51556">
    <property type="entry name" value="Metallo-dependent hydrolases"/>
    <property type="match status" value="1"/>
</dbReference>
<reference evidence="8" key="1">
    <citation type="journal article" date="2019" name="Int. J. Syst. Evol. Microbiol.">
        <title>The Global Catalogue of Microorganisms (GCM) 10K type strain sequencing project: providing services to taxonomists for standard genome sequencing and annotation.</title>
        <authorList>
            <consortium name="The Broad Institute Genomics Platform"/>
            <consortium name="The Broad Institute Genome Sequencing Center for Infectious Disease"/>
            <person name="Wu L."/>
            <person name="Ma J."/>
        </authorList>
    </citation>
    <scope>NUCLEOTIDE SEQUENCE [LARGE SCALE GENOMIC DNA]</scope>
    <source>
        <strain evidence="8">JCM 16929</strain>
    </source>
</reference>
<gene>
    <name evidence="7" type="primary">nagA</name>
    <name evidence="7" type="ORF">GCM10022236_10030</name>
</gene>
<dbReference type="InterPro" id="IPR011059">
    <property type="entry name" value="Metal-dep_hydrolase_composite"/>
</dbReference>
<evidence type="ECO:0000256" key="2">
    <source>
        <dbReference type="ARBA" id="ARBA00022723"/>
    </source>
</evidence>